<dbReference type="PANTHER" id="PTHR22746:SF10">
    <property type="entry name" value="GUANINE NUCLEOTIDE EXCHANGE FACTOR SUBUNIT RIC1"/>
    <property type="match status" value="1"/>
</dbReference>
<feature type="compositionally biased region" description="Low complexity" evidence="3">
    <location>
        <begin position="29"/>
        <end position="40"/>
    </location>
</feature>
<dbReference type="AlphaFoldDB" id="A0A137P029"/>
<feature type="compositionally biased region" description="Acidic residues" evidence="3">
    <location>
        <begin position="1107"/>
        <end position="1118"/>
    </location>
</feature>
<feature type="compositionally biased region" description="Polar residues" evidence="3">
    <location>
        <begin position="1139"/>
        <end position="1152"/>
    </location>
</feature>
<dbReference type="GO" id="GO:0034066">
    <property type="term" value="C:Ric1-Rgp1 guanyl-nucleotide exchange factor complex"/>
    <property type="evidence" value="ECO:0007669"/>
    <property type="project" value="InterPro"/>
</dbReference>
<feature type="region of interest" description="Disordered" evidence="3">
    <location>
        <begin position="29"/>
        <end position="84"/>
    </location>
</feature>
<sequence>MAYAEGTTSIVSLYQDLPLIDVISTRSRSNSNLSQSSQNNDQFAINPTEQPSPRPSPVTPTINTKGLEKPTRRRNSSVSLSGFHPANMQHSISSPASTTYASPQQYQTNFSKLPNDRDILGMVHSPNGAWFFLTWSNASVELWISQTCTLIGQISRTIESVSKDGSNQLVIWSDDSCQFVIQTSKGYLNHYSIFGIQELIPLALNDPKNGPQAPQPLTNISIDNTTSWIRNPGKLLAIKFLEQVKVDDGILYTVATENSILISTYKNSSLSSYSWKDKILLNTTAIDQVKFMEPPNPLILKMEFDPLQHLLLLLTSDGQVYLTRRKLVLNEYESSESPYKIQGVKVHTSDGSKSTFASNIALNTKFFLIAISTKGDQVIIYSYSKSASQPQQLFSITIGGLVTSLAWSNDGECLAVGSSTKGVSLFDICGNLTLNTAQINYILSESTETLGDSHITSVRFLSFLPDSNKLMIVPYSEGQSGKFTILPLTKPAFVTIQTTDNLSNPALFNGNSVTLELYKQLSNGSINPDYLPHTTQIPLEYFLEHAPIQYVSLSERGTYLAVSGQRGLIHYSLITKKWKMFNNRLQERKMQVCGGIAWYRQALIITCQVIGTECYQLRIYPRDQNLEDGKIIYLFEFKSKPIYLNRNWNYLIVFTQDNILNFFELIQNSSGFVTTAELVQRISLSKIVKVPQTQDLKHNFPTLFILCSDILQIFTPETIKSSQPSSLQYKMFQIAQHIDNFNILDKYIAGVRFLIWGYHRGHIRIWISLNSNSASSSTEDDDEEGMTRQTLDFHESITIDVPFRPLNFELEKGMVLGIETNFQESKQVPGVSFTHSSRSYLIFHKIIYNLIKKGHYDFAYFIARHYERFDYFSHGLEILLHDCLEDVDSDNPDTLKQVVNLIQQFPSSLEIIVGCARKIEIALWQKLFEIAGSPYDLFNACLEKDKLATATSYLIILHTLENDKISKISTIKLFNRVIELKDLELFKDLVRFLKRITGFSIDKIKEVYINPSKLEGIESPTLEDKNLIKPKSNLSNGESITNGIPLSPDTKHSNNFLVLNGMTKETDLKVLDSPITIQKQLPDSINEPENKVFDSPLSSQKQLPDCIPEEDCSYYEGEENLKPPPPIIIKPDSPESKRISSPASSVGSNCSY</sequence>
<dbReference type="GO" id="GO:0042147">
    <property type="term" value="P:retrograde transport, endosome to Golgi"/>
    <property type="evidence" value="ECO:0007669"/>
    <property type="project" value="TreeGrafter"/>
</dbReference>
<dbReference type="Pfam" id="PF12894">
    <property type="entry name" value="ANAPC4_WD40"/>
    <property type="match status" value="1"/>
</dbReference>
<keyword evidence="2" id="KW-0472">Membrane</keyword>
<evidence type="ECO:0000256" key="3">
    <source>
        <dbReference type="SAM" id="MobiDB-lite"/>
    </source>
</evidence>
<reference evidence="6 7" key="1">
    <citation type="journal article" date="2015" name="Genome Biol. Evol.">
        <title>Phylogenomic analyses indicate that early fungi evolved digesting cell walls of algal ancestors of land plants.</title>
        <authorList>
            <person name="Chang Y."/>
            <person name="Wang S."/>
            <person name="Sekimoto S."/>
            <person name="Aerts A.L."/>
            <person name="Choi C."/>
            <person name="Clum A."/>
            <person name="LaButti K.M."/>
            <person name="Lindquist E.A."/>
            <person name="Yee Ngan C."/>
            <person name="Ohm R.A."/>
            <person name="Salamov A.A."/>
            <person name="Grigoriev I.V."/>
            <person name="Spatafora J.W."/>
            <person name="Berbee M.L."/>
        </authorList>
    </citation>
    <scope>NUCLEOTIDE SEQUENCE [LARGE SCALE GENOMIC DNA]</scope>
    <source>
        <strain evidence="6 7">NRRL 28638</strain>
    </source>
</reference>
<dbReference type="InterPro" id="IPR009771">
    <property type="entry name" value="RIC1_C"/>
</dbReference>
<evidence type="ECO:0000313" key="6">
    <source>
        <dbReference type="EMBL" id="KXN68214.1"/>
    </source>
</evidence>
<dbReference type="InterPro" id="IPR024977">
    <property type="entry name" value="Apc4-like_WD40_dom"/>
</dbReference>
<dbReference type="InterPro" id="IPR040096">
    <property type="entry name" value="Ric1"/>
</dbReference>
<evidence type="ECO:0000259" key="5">
    <source>
        <dbReference type="Pfam" id="PF12894"/>
    </source>
</evidence>
<dbReference type="Gene3D" id="2.130.10.10">
    <property type="entry name" value="YVTN repeat-like/Quinoprotein amine dehydrogenase"/>
    <property type="match status" value="1"/>
</dbReference>
<dbReference type="SUPFAM" id="SSF50978">
    <property type="entry name" value="WD40 repeat-like"/>
    <property type="match status" value="1"/>
</dbReference>
<dbReference type="GO" id="GO:0005829">
    <property type="term" value="C:cytosol"/>
    <property type="evidence" value="ECO:0007669"/>
    <property type="project" value="TreeGrafter"/>
</dbReference>
<organism evidence="6 7">
    <name type="scientific">Conidiobolus coronatus (strain ATCC 28846 / CBS 209.66 / NRRL 28638)</name>
    <name type="common">Delacroixia coronata</name>
    <dbReference type="NCBI Taxonomy" id="796925"/>
    <lineage>
        <taxon>Eukaryota</taxon>
        <taxon>Fungi</taxon>
        <taxon>Fungi incertae sedis</taxon>
        <taxon>Zoopagomycota</taxon>
        <taxon>Entomophthoromycotina</taxon>
        <taxon>Entomophthoromycetes</taxon>
        <taxon>Entomophthorales</taxon>
        <taxon>Ancylistaceae</taxon>
        <taxon>Conidiobolus</taxon>
    </lineage>
</organism>
<dbReference type="Proteomes" id="UP000070444">
    <property type="component" value="Unassembled WGS sequence"/>
</dbReference>
<feature type="region of interest" description="Disordered" evidence="3">
    <location>
        <begin position="1080"/>
        <end position="1152"/>
    </location>
</feature>
<evidence type="ECO:0000259" key="4">
    <source>
        <dbReference type="Pfam" id="PF07064"/>
    </source>
</evidence>
<dbReference type="EMBL" id="KQ964588">
    <property type="protein sequence ID" value="KXN68214.1"/>
    <property type="molecule type" value="Genomic_DNA"/>
</dbReference>
<evidence type="ECO:0000313" key="7">
    <source>
        <dbReference type="Proteomes" id="UP000070444"/>
    </source>
</evidence>
<dbReference type="InterPro" id="IPR015943">
    <property type="entry name" value="WD40/YVTN_repeat-like_dom_sf"/>
</dbReference>
<evidence type="ECO:0000256" key="1">
    <source>
        <dbReference type="ARBA" id="ARBA00004370"/>
    </source>
</evidence>
<feature type="domain" description="RIC1 C-terminal alpha solenoid region" evidence="4">
    <location>
        <begin position="844"/>
        <end position="996"/>
    </location>
</feature>
<dbReference type="OrthoDB" id="67540at2759"/>
<dbReference type="InterPro" id="IPR036322">
    <property type="entry name" value="WD40_repeat_dom_sf"/>
</dbReference>
<feature type="region of interest" description="Disordered" evidence="3">
    <location>
        <begin position="1028"/>
        <end position="1047"/>
    </location>
</feature>
<proteinExistence type="predicted"/>
<dbReference type="GO" id="GO:0000139">
    <property type="term" value="C:Golgi membrane"/>
    <property type="evidence" value="ECO:0007669"/>
    <property type="project" value="TreeGrafter"/>
</dbReference>
<dbReference type="PANTHER" id="PTHR22746">
    <property type="entry name" value="RAB6A-GEF COMPLEX PARTNER PROTEIN 1"/>
    <property type="match status" value="1"/>
</dbReference>
<feature type="domain" description="Anaphase-promoting complex subunit 4-like WD40" evidence="5">
    <location>
        <begin position="367"/>
        <end position="437"/>
    </location>
</feature>
<accession>A0A137P029</accession>
<dbReference type="SUPFAM" id="SSF69322">
    <property type="entry name" value="Tricorn protease domain 2"/>
    <property type="match status" value="1"/>
</dbReference>
<protein>
    <submittedName>
        <fullName evidence="6">RIC1-domain-containing protein</fullName>
    </submittedName>
</protein>
<dbReference type="Pfam" id="PF07064">
    <property type="entry name" value="RIC1"/>
    <property type="match status" value="1"/>
</dbReference>
<dbReference type="Pfam" id="PF25440">
    <property type="entry name" value="Beta-prop_RIC1_2nd"/>
    <property type="match status" value="1"/>
</dbReference>
<dbReference type="GO" id="GO:0006886">
    <property type="term" value="P:intracellular protein transport"/>
    <property type="evidence" value="ECO:0007669"/>
    <property type="project" value="InterPro"/>
</dbReference>
<evidence type="ECO:0000256" key="2">
    <source>
        <dbReference type="ARBA" id="ARBA00023136"/>
    </source>
</evidence>
<name>A0A137P029_CONC2</name>
<keyword evidence="7" id="KW-1185">Reference proteome</keyword>
<comment type="subcellular location">
    <subcellularLocation>
        <location evidence="1">Membrane</location>
    </subcellularLocation>
</comment>
<dbReference type="STRING" id="796925.A0A137P029"/>
<gene>
    <name evidence="6" type="ORF">CONCODRAFT_86573</name>
</gene>
<feature type="compositionally biased region" description="Polar residues" evidence="3">
    <location>
        <begin position="1032"/>
        <end position="1044"/>
    </location>
</feature>